<keyword evidence="6" id="KW-1185">Reference proteome</keyword>
<dbReference type="KEGG" id="mets:DK389_18320"/>
<evidence type="ECO:0000256" key="1">
    <source>
        <dbReference type="ARBA" id="ARBA00022679"/>
    </source>
</evidence>
<dbReference type="InterPro" id="IPR051531">
    <property type="entry name" value="N-acetyltransferase"/>
</dbReference>
<reference evidence="6" key="1">
    <citation type="submission" date="2018-05" db="EMBL/GenBank/DDBJ databases">
        <title>Complete Genome Sequence of Methylobacterium sp. 17SD2-17.</title>
        <authorList>
            <person name="Srinivasan S."/>
        </authorList>
    </citation>
    <scope>NUCLEOTIDE SEQUENCE [LARGE SCALE GENOMIC DNA]</scope>
    <source>
        <strain evidence="6">17SD2-17</strain>
    </source>
</reference>
<keyword evidence="2" id="KW-0012">Acyltransferase</keyword>
<dbReference type="OrthoDB" id="9804153at2"/>
<dbReference type="InterPro" id="IPR000182">
    <property type="entry name" value="GNAT_dom"/>
</dbReference>
<dbReference type="SUPFAM" id="SSF55729">
    <property type="entry name" value="Acyl-CoA N-acyltransferases (Nat)"/>
    <property type="match status" value="1"/>
</dbReference>
<dbReference type="GO" id="GO:0016747">
    <property type="term" value="F:acyltransferase activity, transferring groups other than amino-acyl groups"/>
    <property type="evidence" value="ECO:0007669"/>
    <property type="project" value="InterPro"/>
</dbReference>
<keyword evidence="1 5" id="KW-0808">Transferase</keyword>
<protein>
    <submittedName>
        <fullName evidence="5">GNAT family N-acetyltransferase</fullName>
    </submittedName>
</protein>
<dbReference type="PANTHER" id="PTHR43792:SF8">
    <property type="entry name" value="[RIBOSOMAL PROTEIN US5]-ALANINE N-ACETYLTRANSFERASE"/>
    <property type="match status" value="1"/>
</dbReference>
<dbReference type="EMBL" id="CP029550">
    <property type="protein sequence ID" value="AWN42095.1"/>
    <property type="molecule type" value="Genomic_DNA"/>
</dbReference>
<dbReference type="InterPro" id="IPR016181">
    <property type="entry name" value="Acyl_CoA_acyltransferase"/>
</dbReference>
<evidence type="ECO:0000259" key="4">
    <source>
        <dbReference type="Pfam" id="PF13302"/>
    </source>
</evidence>
<accession>A0A2U8W7L2</accession>
<evidence type="ECO:0000313" key="5">
    <source>
        <dbReference type="EMBL" id="AWN42095.1"/>
    </source>
</evidence>
<organism evidence="5 6">
    <name type="scientific">Methylobacterium durans</name>
    <dbReference type="NCBI Taxonomy" id="2202825"/>
    <lineage>
        <taxon>Bacteria</taxon>
        <taxon>Pseudomonadati</taxon>
        <taxon>Pseudomonadota</taxon>
        <taxon>Alphaproteobacteria</taxon>
        <taxon>Hyphomicrobiales</taxon>
        <taxon>Methylobacteriaceae</taxon>
        <taxon>Methylobacterium</taxon>
    </lineage>
</organism>
<feature type="domain" description="N-acetyltransferase" evidence="4">
    <location>
        <begin position="17"/>
        <end position="157"/>
    </location>
</feature>
<dbReference type="Proteomes" id="UP000245926">
    <property type="component" value="Chromosome"/>
</dbReference>
<evidence type="ECO:0000256" key="3">
    <source>
        <dbReference type="ARBA" id="ARBA00038502"/>
    </source>
</evidence>
<dbReference type="Gene3D" id="3.40.630.30">
    <property type="match status" value="1"/>
</dbReference>
<dbReference type="Pfam" id="PF13302">
    <property type="entry name" value="Acetyltransf_3"/>
    <property type="match status" value="1"/>
</dbReference>
<dbReference type="RefSeq" id="WP_109891641.1">
    <property type="nucleotide sequence ID" value="NZ_CP029550.1"/>
</dbReference>
<comment type="similarity">
    <text evidence="3">Belongs to the acetyltransferase family. RimJ subfamily.</text>
</comment>
<proteinExistence type="inferred from homology"/>
<sequence length="208" mass="22749">MFPDLTRDDVFRLETRRLWLRWPCAADAEAIVDLAGDRAVSEMTARIPHPLDRTTVDGFVVKSRWGNTEGRSLVMAIAPRGRPQSLIGIVAIEPDPGAAGPHLGYWLGAAHWNNGLVTEAVGAMVEAFFAYTPGQVLTSAVRVENVASRRVLQKCGFAHEGSALAPFPARGGDLPVDRFRLDRRTWQRRNVGVGAAFTQRSVLLAVHA</sequence>
<dbReference type="AlphaFoldDB" id="A0A2U8W7L2"/>
<name>A0A2U8W7L2_9HYPH</name>
<gene>
    <name evidence="5" type="ORF">DK389_18320</name>
</gene>
<evidence type="ECO:0000256" key="2">
    <source>
        <dbReference type="ARBA" id="ARBA00023315"/>
    </source>
</evidence>
<dbReference type="PANTHER" id="PTHR43792">
    <property type="entry name" value="GNAT FAMILY, PUTATIVE (AFU_ORTHOLOGUE AFUA_3G00765)-RELATED-RELATED"/>
    <property type="match status" value="1"/>
</dbReference>
<evidence type="ECO:0000313" key="6">
    <source>
        <dbReference type="Proteomes" id="UP000245926"/>
    </source>
</evidence>